<dbReference type="Proteomes" id="UP000195877">
    <property type="component" value="Chromosome 1"/>
</dbReference>
<evidence type="ECO:0008006" key="3">
    <source>
        <dbReference type="Google" id="ProtNLM"/>
    </source>
</evidence>
<proteinExistence type="predicted"/>
<keyword evidence="2" id="KW-1185">Reference proteome</keyword>
<protein>
    <recommendedName>
        <fullName evidence="3">Transposase</fullName>
    </recommendedName>
</protein>
<gene>
    <name evidence="1" type="ORF">PD885_01176</name>
</gene>
<reference evidence="1 2" key="1">
    <citation type="submission" date="2017-05" db="EMBL/GenBank/DDBJ databases">
        <authorList>
            <person name="Blom J."/>
        </authorList>
    </citation>
    <scope>NUCLEOTIDE SEQUENCE [LARGE SCALE GENOMIC DNA]</scope>
    <source>
        <strain evidence="1">PD885</strain>
    </source>
</reference>
<evidence type="ECO:0000313" key="1">
    <source>
        <dbReference type="EMBL" id="SMQ98427.1"/>
    </source>
</evidence>
<sequence length="55" mass="6262">MRVSPQARKPNPALPTHWDVREVSYLHQGKRKAVLTLLPATTYSAKSVATLYQER</sequence>
<dbReference type="EMBL" id="LT853882">
    <property type="protein sequence ID" value="SMQ98427.1"/>
    <property type="molecule type" value="Genomic_DNA"/>
</dbReference>
<evidence type="ECO:0000313" key="2">
    <source>
        <dbReference type="Proteomes" id="UP000195877"/>
    </source>
</evidence>
<accession>A0ABY1RMI4</accession>
<organism evidence="1 2">
    <name type="scientific">Xanthomonas fragariae</name>
    <dbReference type="NCBI Taxonomy" id="48664"/>
    <lineage>
        <taxon>Bacteria</taxon>
        <taxon>Pseudomonadati</taxon>
        <taxon>Pseudomonadota</taxon>
        <taxon>Gammaproteobacteria</taxon>
        <taxon>Lysobacterales</taxon>
        <taxon>Lysobacteraceae</taxon>
        <taxon>Xanthomonas</taxon>
    </lineage>
</organism>
<name>A0ABY1RMI4_9XANT</name>